<reference evidence="1 2" key="1">
    <citation type="journal article" date="2023" name="PLoS ONE">
        <title>Complete genome assembly of Hawai'i environmental nontuberculous mycobacteria reveals unexpected co-isolation with methylobacteria.</title>
        <authorList>
            <person name="Hendrix J."/>
            <person name="Epperson L.E."/>
            <person name="Tong E.I."/>
            <person name="Chan Y.L."/>
            <person name="Hasan N.A."/>
            <person name="Dawrs S.N."/>
            <person name="Norton G.J."/>
            <person name="Virdi R."/>
            <person name="Crooks J.L."/>
            <person name="Chan E.D."/>
            <person name="Honda J.R."/>
            <person name="Strong M."/>
        </authorList>
    </citation>
    <scope>NUCLEOTIDE SEQUENCE [LARGE SCALE GENOMIC DNA]</scope>
    <source>
        <strain evidence="1 2">NJH_HI01</strain>
    </source>
</reference>
<dbReference type="Proteomes" id="UP001404845">
    <property type="component" value="Unassembled WGS sequence"/>
</dbReference>
<proteinExistence type="predicted"/>
<organism evidence="1 2">
    <name type="scientific">Methylorubrum rhodesianum</name>
    <dbReference type="NCBI Taxonomy" id="29427"/>
    <lineage>
        <taxon>Bacteria</taxon>
        <taxon>Pseudomonadati</taxon>
        <taxon>Pseudomonadota</taxon>
        <taxon>Alphaproteobacteria</taxon>
        <taxon>Hyphomicrobiales</taxon>
        <taxon>Methylobacteriaceae</taxon>
        <taxon>Methylorubrum</taxon>
    </lineage>
</organism>
<keyword evidence="2" id="KW-1185">Reference proteome</keyword>
<gene>
    <name evidence="1" type="ORF">PUR21_02310</name>
</gene>
<protein>
    <submittedName>
        <fullName evidence="1">Uncharacterized protein</fullName>
    </submittedName>
</protein>
<sequence>MNNLADIIAANSILIQHFARSYLSEIVEENPTILEGAYIQTRRIGNRSNVPTAAVTTSHLIQHPELGFSLKCRAVWFAGRLLPPTTTHVAIECISRTGSRGTDAEAIAAGNEWLRAVTP</sequence>
<dbReference type="RefSeq" id="WP_345970142.1">
    <property type="nucleotide sequence ID" value="NZ_JAQYXL010000001.1"/>
</dbReference>
<accession>A0ABU9Z5Q8</accession>
<name>A0ABU9Z5Q8_9HYPH</name>
<comment type="caution">
    <text evidence="1">The sequence shown here is derived from an EMBL/GenBank/DDBJ whole genome shotgun (WGS) entry which is preliminary data.</text>
</comment>
<dbReference type="EMBL" id="JAQYXL010000001">
    <property type="protein sequence ID" value="MEN3226511.1"/>
    <property type="molecule type" value="Genomic_DNA"/>
</dbReference>
<evidence type="ECO:0000313" key="2">
    <source>
        <dbReference type="Proteomes" id="UP001404845"/>
    </source>
</evidence>
<evidence type="ECO:0000313" key="1">
    <source>
        <dbReference type="EMBL" id="MEN3226511.1"/>
    </source>
</evidence>